<dbReference type="Proteomes" id="UP001501496">
    <property type="component" value="Unassembled WGS sequence"/>
</dbReference>
<evidence type="ECO:0000313" key="3">
    <source>
        <dbReference type="EMBL" id="GAA4235842.1"/>
    </source>
</evidence>
<dbReference type="Gene3D" id="2.60.40.10">
    <property type="entry name" value="Immunoglobulins"/>
    <property type="match status" value="1"/>
</dbReference>
<dbReference type="SUPFAM" id="SSF101898">
    <property type="entry name" value="NHL repeat"/>
    <property type="match status" value="1"/>
</dbReference>
<name>A0ABP8C9K7_9FLAO</name>
<keyword evidence="4" id="KW-1185">Reference proteome</keyword>
<dbReference type="InterPro" id="IPR013783">
    <property type="entry name" value="Ig-like_fold"/>
</dbReference>
<dbReference type="Pfam" id="PF13648">
    <property type="entry name" value="Lipocalin_4"/>
    <property type="match status" value="1"/>
</dbReference>
<protein>
    <recommendedName>
        <fullName evidence="2">Lipocalin-like domain-containing protein</fullName>
    </recommendedName>
</protein>
<dbReference type="InterPro" id="IPR024311">
    <property type="entry name" value="Lipocalin-like"/>
</dbReference>
<dbReference type="PROSITE" id="PS51257">
    <property type="entry name" value="PROKAR_LIPOPROTEIN"/>
    <property type="match status" value="1"/>
</dbReference>
<feature type="chain" id="PRO_5045594080" description="Lipocalin-like domain-containing protein" evidence="1">
    <location>
        <begin position="26"/>
        <end position="691"/>
    </location>
</feature>
<evidence type="ECO:0000259" key="2">
    <source>
        <dbReference type="Pfam" id="PF13648"/>
    </source>
</evidence>
<accession>A0ABP8C9K7</accession>
<comment type="caution">
    <text evidence="3">The sequence shown here is derived from an EMBL/GenBank/DDBJ whole genome shotgun (WGS) entry which is preliminary data.</text>
</comment>
<sequence length="691" mass="79131">MMLKKQIYYLIIAALVALACSEEQSDTFTSIVDTSVTSEDIAGTWFVYAGEYLDNYAVTSPNFVECGFDYIVFSDDGNYKEVLYNNSDCVPVIITGNWNFKNGIINISSTNGENESFPVIEYDSSQLVVNFKYDYNNDGIQEVSKAYLRRYNPVSNNNISSSFKRDLSENTLLKFNWEAATSLDDFVSYKIYRSEKGTCSKENAILITEISEVAITSFIDYNPPATQENLCYFLRVYSNNGLVGESSLVNVNPKELVIVANMNLNTPTVNKENIELEWQIDEIPYFSHYEIVYANTNGTNLLFHEEASITSIYNIDNSTYLNVDPPYLENPYFAVYVYNIFGTSKVTNYQQVNFRRKDLIGPIYLNHIEVDNEQPIVYLHGSSKIPNWATYNTNAVLGVNYKLTSLETTENEVYVAGEFPFRKPMGFPNGRELVVNGRNNLHFLNPNSLKENFSFESFYLAETFKLSGIVDFAYTNNNFFVVIDTDSIFVFQRSEDKLTLIDKQTHYETHHGDNFYRLITVNDNEIIVGHKYDNASIVYKIDDNGFLQNRRVINLSLNSSYIAKYKNDSFYSDSSHSLINYGARTLYSTLTFQSEVEMPEDLFALGLSNNGSYIFASTIDPDWFGSDTKTEFLKREIILFDTQTSQTETIKIKGYPIRIFENKEGTVYSISIPENQTINNFDVFIEEVNMP</sequence>
<evidence type="ECO:0000313" key="4">
    <source>
        <dbReference type="Proteomes" id="UP001501496"/>
    </source>
</evidence>
<feature type="domain" description="Lipocalin-like" evidence="2">
    <location>
        <begin position="41"/>
        <end position="129"/>
    </location>
</feature>
<keyword evidence="1" id="KW-0732">Signal</keyword>
<proteinExistence type="predicted"/>
<organism evidence="3 4">
    <name type="scientific">Postechiella marina</name>
    <dbReference type="NCBI Taxonomy" id="943941"/>
    <lineage>
        <taxon>Bacteria</taxon>
        <taxon>Pseudomonadati</taxon>
        <taxon>Bacteroidota</taxon>
        <taxon>Flavobacteriia</taxon>
        <taxon>Flavobacteriales</taxon>
        <taxon>Flavobacteriaceae</taxon>
        <taxon>Postechiella</taxon>
    </lineage>
</organism>
<evidence type="ECO:0000256" key="1">
    <source>
        <dbReference type="SAM" id="SignalP"/>
    </source>
</evidence>
<reference evidence="4" key="1">
    <citation type="journal article" date="2019" name="Int. J. Syst. Evol. Microbiol.">
        <title>The Global Catalogue of Microorganisms (GCM) 10K type strain sequencing project: providing services to taxonomists for standard genome sequencing and annotation.</title>
        <authorList>
            <consortium name="The Broad Institute Genomics Platform"/>
            <consortium name="The Broad Institute Genome Sequencing Center for Infectious Disease"/>
            <person name="Wu L."/>
            <person name="Ma J."/>
        </authorList>
    </citation>
    <scope>NUCLEOTIDE SEQUENCE [LARGE SCALE GENOMIC DNA]</scope>
    <source>
        <strain evidence="4">JCM 17630</strain>
    </source>
</reference>
<feature type="signal peptide" evidence="1">
    <location>
        <begin position="1"/>
        <end position="25"/>
    </location>
</feature>
<dbReference type="RefSeq" id="WP_344787937.1">
    <property type="nucleotide sequence ID" value="NZ_BAABCA010000004.1"/>
</dbReference>
<dbReference type="EMBL" id="BAABCA010000004">
    <property type="protein sequence ID" value="GAA4235842.1"/>
    <property type="molecule type" value="Genomic_DNA"/>
</dbReference>
<gene>
    <name evidence="3" type="ORF">GCM10022291_18730</name>
</gene>